<dbReference type="InterPro" id="IPR013736">
    <property type="entry name" value="Xaa-Pro_dipept_C"/>
</dbReference>
<dbReference type="Gene3D" id="1.10.3020.20">
    <property type="match status" value="1"/>
</dbReference>
<dbReference type="Gene3D" id="2.60.120.260">
    <property type="entry name" value="Galactose-binding domain-like"/>
    <property type="match status" value="1"/>
</dbReference>
<dbReference type="RefSeq" id="WP_137631595.1">
    <property type="nucleotide sequence ID" value="NZ_BJDO01000044.1"/>
</dbReference>
<evidence type="ECO:0000313" key="3">
    <source>
        <dbReference type="EMBL" id="MFC6254914.1"/>
    </source>
</evidence>
<keyword evidence="1 3" id="KW-0378">Hydrolase</keyword>
<dbReference type="InterPro" id="IPR005674">
    <property type="entry name" value="CocE/Ser_esterase"/>
</dbReference>
<proteinExistence type="predicted"/>
<sequence>MTVKITEDMKFSPAYDYIDNGVEHGVLSPFETKEVILKKGQQIAEGFKPLSCDIKMLKDVPVKLRDGVTIYTDIFMPTTDEKFPTLIAWSPYGKSAGTAPRYKNLFNMLGMGNQWNSGLTKFEAPDPAYWVAHGYAVCNPDMRGIAHSEGNTTMIGSQEAEDGYDLIEWLAAQSWSNGKTALTGTSYLTFSQWYIAAEMPPHLTCINPTEGLSDGYRDLAYIGGIPDTNFIERLAVNHVSATGAKREDWIKEMKAYPLASAPLWQDKVADPSKIKVPAFVVASYSSTLHTMGTFRAWRELGSKDKWLRIHDRQEWPYYYDEANIEELRRFFDHYLLGKDNDWLDTPKVRYSLIDFEGHDQTDFPAESFPPAGSENKRYYMNGKTRALQAKPDAVDLPVKYQAGGLPGRASFMMTFDKATQFVGYPKAKLYMEVDGYNDMDVFVWVQKLDKMGNVLSEFVIPNHGAAMQDFSQEGASALRYKGSWGRLRASMRHLDNKVSTEDIPAYSFDRVEKLAKGEIVALDVVLSPIGLSYKAGESLRVVVSSKDELGAVMPGTPGCTPDNHGVHILHTGGQYASYLQLPVMTTPVVKHE</sequence>
<comment type="caution">
    <text evidence="3">The sequence shown here is derived from an EMBL/GenBank/DDBJ whole genome shotgun (WGS) entry which is preliminary data.</text>
</comment>
<dbReference type="SUPFAM" id="SSF53474">
    <property type="entry name" value="alpha/beta-Hydrolases"/>
    <property type="match status" value="1"/>
</dbReference>
<gene>
    <name evidence="3" type="ORF">ACFP1H_10030</name>
</gene>
<protein>
    <submittedName>
        <fullName evidence="3">CocE/NonD family hydrolase</fullName>
    </submittedName>
</protein>
<organism evidence="3 4">
    <name type="scientific">Secundilactobacillus hailunensis</name>
    <dbReference type="NCBI Taxonomy" id="2559923"/>
    <lineage>
        <taxon>Bacteria</taxon>
        <taxon>Bacillati</taxon>
        <taxon>Bacillota</taxon>
        <taxon>Bacilli</taxon>
        <taxon>Lactobacillales</taxon>
        <taxon>Lactobacillaceae</taxon>
        <taxon>Secundilactobacillus</taxon>
    </lineage>
</organism>
<dbReference type="Pfam" id="PF02129">
    <property type="entry name" value="Peptidase_S15"/>
    <property type="match status" value="1"/>
</dbReference>
<dbReference type="EMBL" id="JBHSSA010000106">
    <property type="protein sequence ID" value="MFC6254914.1"/>
    <property type="molecule type" value="Genomic_DNA"/>
</dbReference>
<dbReference type="InterPro" id="IPR029058">
    <property type="entry name" value="AB_hydrolase_fold"/>
</dbReference>
<accession>A0ABW1TAQ4</accession>
<dbReference type="InterPro" id="IPR050585">
    <property type="entry name" value="Xaa-Pro_dipeptidyl-ppase/CocE"/>
</dbReference>
<evidence type="ECO:0000256" key="1">
    <source>
        <dbReference type="ARBA" id="ARBA00022801"/>
    </source>
</evidence>
<feature type="domain" description="Xaa-Pro dipeptidyl-peptidase C-terminal" evidence="2">
    <location>
        <begin position="328"/>
        <end position="580"/>
    </location>
</feature>
<dbReference type="Pfam" id="PF08530">
    <property type="entry name" value="PepX_C"/>
    <property type="match status" value="1"/>
</dbReference>
<dbReference type="Gene3D" id="3.40.50.1820">
    <property type="entry name" value="alpha/beta hydrolase"/>
    <property type="match status" value="1"/>
</dbReference>
<name>A0ABW1TAQ4_9LACO</name>
<dbReference type="SUPFAM" id="SSF49785">
    <property type="entry name" value="Galactose-binding domain-like"/>
    <property type="match status" value="1"/>
</dbReference>
<reference evidence="4" key="1">
    <citation type="journal article" date="2019" name="Int. J. Syst. Evol. Microbiol.">
        <title>The Global Catalogue of Microorganisms (GCM) 10K type strain sequencing project: providing services to taxonomists for standard genome sequencing and annotation.</title>
        <authorList>
            <consortium name="The Broad Institute Genomics Platform"/>
            <consortium name="The Broad Institute Genome Sequencing Center for Infectious Disease"/>
            <person name="Wu L."/>
            <person name="Ma J."/>
        </authorList>
    </citation>
    <scope>NUCLEOTIDE SEQUENCE [LARGE SCALE GENOMIC DNA]</scope>
    <source>
        <strain evidence="4">CCM 8950</strain>
    </source>
</reference>
<evidence type="ECO:0000313" key="4">
    <source>
        <dbReference type="Proteomes" id="UP001596190"/>
    </source>
</evidence>
<keyword evidence="4" id="KW-1185">Reference proteome</keyword>
<evidence type="ECO:0000259" key="2">
    <source>
        <dbReference type="SMART" id="SM00939"/>
    </source>
</evidence>
<dbReference type="SMART" id="SM00939">
    <property type="entry name" value="PepX_C"/>
    <property type="match status" value="1"/>
</dbReference>
<dbReference type="InterPro" id="IPR000383">
    <property type="entry name" value="Xaa-Pro-like_dom"/>
</dbReference>
<dbReference type="NCBIfam" id="TIGR00976">
    <property type="entry name" value="CocE_NonD"/>
    <property type="match status" value="1"/>
</dbReference>
<dbReference type="PANTHER" id="PTHR43056:SF10">
    <property type="entry name" value="COCE_NOND FAMILY, PUTATIVE (AFU_ORTHOLOGUE AFUA_7G00600)-RELATED"/>
    <property type="match status" value="1"/>
</dbReference>
<dbReference type="PANTHER" id="PTHR43056">
    <property type="entry name" value="PEPTIDASE S9 PROLYL OLIGOPEPTIDASE"/>
    <property type="match status" value="1"/>
</dbReference>
<dbReference type="GO" id="GO:0016787">
    <property type="term" value="F:hydrolase activity"/>
    <property type="evidence" value="ECO:0007669"/>
    <property type="project" value="UniProtKB-KW"/>
</dbReference>
<dbReference type="InterPro" id="IPR008979">
    <property type="entry name" value="Galactose-bd-like_sf"/>
</dbReference>
<dbReference type="Proteomes" id="UP001596190">
    <property type="component" value="Unassembled WGS sequence"/>
</dbReference>